<accession>A0A9D3SD10</accession>
<keyword evidence="3" id="KW-0862">Zinc</keyword>
<proteinExistence type="predicted"/>
<evidence type="ECO:0000256" key="1">
    <source>
        <dbReference type="ARBA" id="ARBA00022723"/>
    </source>
</evidence>
<evidence type="ECO:0000256" key="2">
    <source>
        <dbReference type="ARBA" id="ARBA00022771"/>
    </source>
</evidence>
<keyword evidence="4" id="KW-0175">Coiled coil</keyword>
<dbReference type="AlphaFoldDB" id="A0A9D3SD10"/>
<feature type="coiled-coil region" evidence="4">
    <location>
        <begin position="86"/>
        <end position="113"/>
    </location>
</feature>
<dbReference type="InterPro" id="IPR058030">
    <property type="entry name" value="TRIM8/14/16/25/29/45/65_CC"/>
</dbReference>
<gene>
    <name evidence="7" type="ORF">KOW79_022780</name>
</gene>
<sequence>MWSGCKSHDTTTITDKRFYQQREIGNVQAQVLQRSQSAESSLKDLRKAIHLIKTSAQTTLDQSEKIFMDLILSAERKRSEIRDMVKATKEAEVQRAVDMLQCVEQEVTTLRKRDKDLVQLAQLNDDFLFVRTFMFLSDLSSCGDVPQVTVNLSPFKELQSSLERFSITGLDTQPRSDFRQLTVDPRSAYKALQLSEGNRKITFDDTKPNNNRGPESRWEKRTGTYESWRNDEGQLVVSWEQTALLSSTAVLFPPNVFSFER</sequence>
<organism evidence="7 8">
    <name type="scientific">Hemibagrus wyckioides</name>
    <dbReference type="NCBI Taxonomy" id="337641"/>
    <lineage>
        <taxon>Eukaryota</taxon>
        <taxon>Metazoa</taxon>
        <taxon>Chordata</taxon>
        <taxon>Craniata</taxon>
        <taxon>Vertebrata</taxon>
        <taxon>Euteleostomi</taxon>
        <taxon>Actinopterygii</taxon>
        <taxon>Neopterygii</taxon>
        <taxon>Teleostei</taxon>
        <taxon>Ostariophysi</taxon>
        <taxon>Siluriformes</taxon>
        <taxon>Bagridae</taxon>
        <taxon>Hemibagrus</taxon>
    </lineage>
</organism>
<dbReference type="Pfam" id="PF25600">
    <property type="entry name" value="TRIM_CC"/>
    <property type="match status" value="1"/>
</dbReference>
<dbReference type="Proteomes" id="UP000824219">
    <property type="component" value="Linkage Group LG29"/>
</dbReference>
<comment type="caution">
    <text evidence="7">The sequence shown here is derived from an EMBL/GenBank/DDBJ whole genome shotgun (WGS) entry which is preliminary data.</text>
</comment>
<dbReference type="PANTHER" id="PTHR25465:SF5">
    <property type="entry name" value="E3 UBIQUITIN_ISG15 LIGASE TRIM25-RELATED"/>
    <property type="match status" value="1"/>
</dbReference>
<evidence type="ECO:0000256" key="3">
    <source>
        <dbReference type="ARBA" id="ARBA00022833"/>
    </source>
</evidence>
<protein>
    <recommendedName>
        <fullName evidence="6">TRIM8/14/16/25/29/45/65 coiled-coil region domain-containing protein</fullName>
    </recommendedName>
</protein>
<evidence type="ECO:0000259" key="6">
    <source>
        <dbReference type="Pfam" id="PF25600"/>
    </source>
</evidence>
<keyword evidence="8" id="KW-1185">Reference proteome</keyword>
<keyword evidence="2" id="KW-0863">Zinc-finger</keyword>
<feature type="domain" description="TRIM8/14/16/25/29/45/65 coiled-coil region" evidence="6">
    <location>
        <begin position="36"/>
        <end position="164"/>
    </location>
</feature>
<dbReference type="OrthoDB" id="8831356at2759"/>
<name>A0A9D3SD10_9TELE</name>
<reference evidence="7 8" key="1">
    <citation type="submission" date="2021-06" db="EMBL/GenBank/DDBJ databases">
        <title>Chromosome-level genome assembly of the red-tail catfish (Hemibagrus wyckioides).</title>
        <authorList>
            <person name="Shao F."/>
        </authorList>
    </citation>
    <scope>NUCLEOTIDE SEQUENCE [LARGE SCALE GENOMIC DNA]</scope>
    <source>
        <strain evidence="7">EC202008001</strain>
        <tissue evidence="7">Blood</tissue>
    </source>
</reference>
<evidence type="ECO:0000256" key="5">
    <source>
        <dbReference type="SAM" id="MobiDB-lite"/>
    </source>
</evidence>
<evidence type="ECO:0000313" key="7">
    <source>
        <dbReference type="EMBL" id="KAG7314284.1"/>
    </source>
</evidence>
<evidence type="ECO:0000256" key="4">
    <source>
        <dbReference type="SAM" id="Coils"/>
    </source>
</evidence>
<evidence type="ECO:0000313" key="8">
    <source>
        <dbReference type="Proteomes" id="UP000824219"/>
    </source>
</evidence>
<dbReference type="EMBL" id="JAHKSW010000029">
    <property type="protein sequence ID" value="KAG7314284.1"/>
    <property type="molecule type" value="Genomic_DNA"/>
</dbReference>
<dbReference type="InterPro" id="IPR051051">
    <property type="entry name" value="E3_ubiq-ligase_TRIM/RNF"/>
</dbReference>
<keyword evidence="1" id="KW-0479">Metal-binding</keyword>
<dbReference type="GO" id="GO:0008270">
    <property type="term" value="F:zinc ion binding"/>
    <property type="evidence" value="ECO:0007669"/>
    <property type="project" value="UniProtKB-KW"/>
</dbReference>
<dbReference type="PANTHER" id="PTHR25465">
    <property type="entry name" value="B-BOX DOMAIN CONTAINING"/>
    <property type="match status" value="1"/>
</dbReference>
<feature type="region of interest" description="Disordered" evidence="5">
    <location>
        <begin position="200"/>
        <end position="220"/>
    </location>
</feature>